<dbReference type="EMBL" id="JASBWV010000026">
    <property type="protein sequence ID" value="KAJ9118927.1"/>
    <property type="molecule type" value="Genomic_DNA"/>
</dbReference>
<sequence length="167" mass="18434">MESYILPNFPREVSSIHLCLFQNVTNSASLRTRLVEAATMEGEQGDKARDEMDYGFVEASMIADAIKRFGISASTKTLLLVRIGSPTTEGSSQESIDSYQQSLVDQMAELVEGDMVPLQELSQTTDWKAVKKLYKLHEISLPGTSDADDKRILEANMLNTLATKVVA</sequence>
<reference evidence="1" key="1">
    <citation type="submission" date="2023-04" db="EMBL/GenBank/DDBJ databases">
        <title>Draft Genome sequencing of Naganishia species isolated from polar environments using Oxford Nanopore Technology.</title>
        <authorList>
            <person name="Leo P."/>
            <person name="Venkateswaran K."/>
        </authorList>
    </citation>
    <scope>NUCLEOTIDE SEQUENCE</scope>
    <source>
        <strain evidence="1">DBVPG 5303</strain>
    </source>
</reference>
<proteinExistence type="predicted"/>
<gene>
    <name evidence="1" type="ORF">QFC24_005892</name>
</gene>
<evidence type="ECO:0000313" key="2">
    <source>
        <dbReference type="Proteomes" id="UP001234202"/>
    </source>
</evidence>
<protein>
    <submittedName>
        <fullName evidence="1">Uncharacterized protein</fullName>
    </submittedName>
</protein>
<comment type="caution">
    <text evidence="1">The sequence shown here is derived from an EMBL/GenBank/DDBJ whole genome shotgun (WGS) entry which is preliminary data.</text>
</comment>
<dbReference type="Proteomes" id="UP001234202">
    <property type="component" value="Unassembled WGS sequence"/>
</dbReference>
<evidence type="ECO:0000313" key="1">
    <source>
        <dbReference type="EMBL" id="KAJ9118927.1"/>
    </source>
</evidence>
<keyword evidence="2" id="KW-1185">Reference proteome</keyword>
<accession>A0ACC2X4U0</accession>
<organism evidence="1 2">
    <name type="scientific">Naganishia onofrii</name>
    <dbReference type="NCBI Taxonomy" id="1851511"/>
    <lineage>
        <taxon>Eukaryota</taxon>
        <taxon>Fungi</taxon>
        <taxon>Dikarya</taxon>
        <taxon>Basidiomycota</taxon>
        <taxon>Agaricomycotina</taxon>
        <taxon>Tremellomycetes</taxon>
        <taxon>Filobasidiales</taxon>
        <taxon>Filobasidiaceae</taxon>
        <taxon>Naganishia</taxon>
    </lineage>
</organism>
<name>A0ACC2X4U0_9TREE</name>